<evidence type="ECO:0000313" key="4">
    <source>
        <dbReference type="Proteomes" id="UP000644660"/>
    </source>
</evidence>
<feature type="region of interest" description="Disordered" evidence="2">
    <location>
        <begin position="561"/>
        <end position="632"/>
    </location>
</feature>
<feature type="compositionally biased region" description="Low complexity" evidence="2">
    <location>
        <begin position="109"/>
        <end position="122"/>
    </location>
</feature>
<comment type="caution">
    <text evidence="3">The sequence shown here is derived from an EMBL/GenBank/DDBJ whole genome shotgun (WGS) entry which is preliminary data.</text>
</comment>
<feature type="compositionally biased region" description="Basic residues" evidence="2">
    <location>
        <begin position="251"/>
        <end position="261"/>
    </location>
</feature>
<keyword evidence="4" id="KW-1185">Reference proteome</keyword>
<feature type="compositionally biased region" description="Polar residues" evidence="2">
    <location>
        <begin position="581"/>
        <end position="596"/>
    </location>
</feature>
<feature type="region of interest" description="Disordered" evidence="2">
    <location>
        <begin position="109"/>
        <end position="153"/>
    </location>
</feature>
<evidence type="ECO:0000313" key="3">
    <source>
        <dbReference type="EMBL" id="CAB4252130.1"/>
    </source>
</evidence>
<feature type="compositionally biased region" description="Basic and acidic residues" evidence="2">
    <location>
        <begin position="442"/>
        <end position="453"/>
    </location>
</feature>
<feature type="compositionally biased region" description="Polar residues" evidence="2">
    <location>
        <begin position="432"/>
        <end position="441"/>
    </location>
</feature>
<feature type="region of interest" description="Disordered" evidence="2">
    <location>
        <begin position="239"/>
        <end position="266"/>
    </location>
</feature>
<feature type="compositionally biased region" description="Polar residues" evidence="2">
    <location>
        <begin position="123"/>
        <end position="137"/>
    </location>
</feature>
<sequence>MKATNIGEISHITAAVNDTTTELNDIKQEVRSIQEQHEEMQALIISRDTTVNGSVKDLLDTLRTISYNQTVLENKLEDALKNQMNTDIFVNTINEKLQSLTQTVTKLQSSSVSPTVVSTRSSEPLSTTSISHSSLMTSRRGPGRPRKDLSSGRYTRDINGFQKIAPIPQNGKVSLPSGDVTIPKSKRYFTDPITNTSNNIRTRKMSKTIGSPPTRSASATPANNTSFSATAAAAARLSKSAGDVTFSSPTPKKRRGRPPKKRTVDTVIITTTNDEEEEEEEEEEENNIFQKEHFGVVNPNIKVKLNLIENNDPKTVKNEIINKYDTTETSVDATPMITPLNTSRYATRSHTAKFQDPSSVVSDGNSSAEEGDNGNGSEGEENKDVDNEEGQSENVDNDGNAYKELETGTAGGVNVDSNTDEEKVDKKERASNGKQTNSELNRQQRELEKLRDPREKMLVSLKYNDRDRAKSFIKSNQKLLQAMRDEEKKRRMNSFAIENKKSNDLLMLTPKLTSNKISSAPASTRMRVLTLSSHPDNIRVGGSHVGPPINEAIMPGSDIVSRRENSSNNEPPEGSHPGKNENGTDTSVSKKISNLEPSELDEEGIKKGQGLLTTPGEVKDSNGNDYIIGPRKRGRTNSLTFKVADGSILEPVEYENNDQSKSGKKKKTMASSPPPSEASTIESKVTTPFPGTNTSMASVIPLGNRSVNESKGGKGPQDATIIHEGSSGHPAATDYQTTLLLGAPIELVCRDGFFFRRNSPKVPITTGAYLEFRFIAKEQELLKTKKGNMKKDNGKGFIVATLPKQDRSNSLSFKNVVSTETEVAFNILGKTTLTEKYVNSLEYFLMEFRWENKLIRLGLKLRESKRTWQRRKALFALFEFWRDQSRDKRGFPNYTVLHAVKEMENYRIFINRSVSWFYNHITLLKMILYDLCYKTDSQWREWMFPKDSKLPVLGDSLDDGTKITEENINEVIDNLLVFDFLDDGTMNRQVKSSQVIVPEHTK</sequence>
<reference evidence="3 4" key="1">
    <citation type="submission" date="2020-05" db="EMBL/GenBank/DDBJ databases">
        <authorList>
            <person name="Casaregola S."/>
            <person name="Devillers H."/>
            <person name="Grondin C."/>
        </authorList>
    </citation>
    <scope>NUCLEOTIDE SEQUENCE [LARGE SCALE GENOMIC DNA]</scope>
    <source>
        <strain evidence="3 4">CLIB 1767</strain>
    </source>
</reference>
<gene>
    <name evidence="3" type="ORF">KABA2_01S06710</name>
</gene>
<feature type="region of interest" description="Disordered" evidence="2">
    <location>
        <begin position="652"/>
        <end position="693"/>
    </location>
</feature>
<feature type="compositionally biased region" description="Polar residues" evidence="2">
    <location>
        <begin position="677"/>
        <end position="693"/>
    </location>
</feature>
<name>A0A8H2ZFA3_9SACH</name>
<evidence type="ECO:0000256" key="1">
    <source>
        <dbReference type="SAM" id="Coils"/>
    </source>
</evidence>
<protein>
    <submittedName>
        <fullName evidence="3">Similar to Saccharomyces cerevisiae YDR310C SUM1 Transcriptional repressor required for mitotic repression of middle sporulation-specific genes</fullName>
    </submittedName>
</protein>
<proteinExistence type="predicted"/>
<feature type="compositionally biased region" description="Basic and acidic residues" evidence="2">
    <location>
        <begin position="420"/>
        <end position="431"/>
    </location>
</feature>
<organism evidence="3 4">
    <name type="scientific">Maudiozyma barnettii</name>
    <dbReference type="NCBI Taxonomy" id="61262"/>
    <lineage>
        <taxon>Eukaryota</taxon>
        <taxon>Fungi</taxon>
        <taxon>Dikarya</taxon>
        <taxon>Ascomycota</taxon>
        <taxon>Saccharomycotina</taxon>
        <taxon>Saccharomycetes</taxon>
        <taxon>Saccharomycetales</taxon>
        <taxon>Saccharomycetaceae</taxon>
        <taxon>Maudiozyma</taxon>
    </lineage>
</organism>
<feature type="region of interest" description="Disordered" evidence="2">
    <location>
        <begin position="271"/>
        <end position="290"/>
    </location>
</feature>
<feature type="coiled-coil region" evidence="1">
    <location>
        <begin position="16"/>
        <end position="43"/>
    </location>
</feature>
<feature type="compositionally biased region" description="Acidic residues" evidence="2">
    <location>
        <begin position="273"/>
        <end position="286"/>
    </location>
</feature>
<dbReference type="EMBL" id="CAEFZW010000001">
    <property type="protein sequence ID" value="CAB4252130.1"/>
    <property type="molecule type" value="Genomic_DNA"/>
</dbReference>
<dbReference type="RefSeq" id="XP_041404169.1">
    <property type="nucleotide sequence ID" value="XM_041548235.1"/>
</dbReference>
<dbReference type="AlphaFoldDB" id="A0A8H2ZFA3"/>
<dbReference type="GeneID" id="64855253"/>
<feature type="region of interest" description="Disordered" evidence="2">
    <location>
        <begin position="204"/>
        <end position="224"/>
    </location>
</feature>
<evidence type="ECO:0000256" key="2">
    <source>
        <dbReference type="SAM" id="MobiDB-lite"/>
    </source>
</evidence>
<feature type="compositionally biased region" description="Low complexity" evidence="2">
    <location>
        <begin position="214"/>
        <end position="224"/>
    </location>
</feature>
<feature type="region of interest" description="Disordered" evidence="2">
    <location>
        <begin position="348"/>
        <end position="453"/>
    </location>
</feature>
<keyword evidence="1" id="KW-0175">Coiled coil</keyword>
<dbReference type="Proteomes" id="UP000644660">
    <property type="component" value="Unassembled WGS sequence"/>
</dbReference>
<accession>A0A8H2ZFA3</accession>